<feature type="transmembrane region" description="Helical" evidence="1">
    <location>
        <begin position="6"/>
        <end position="24"/>
    </location>
</feature>
<keyword evidence="3" id="KW-1185">Reference proteome</keyword>
<gene>
    <name evidence="2" type="ORF">FSZ31_05580</name>
</gene>
<dbReference type="RefSeq" id="WP_147122081.1">
    <property type="nucleotide sequence ID" value="NZ_VOPY01000001.1"/>
</dbReference>
<reference evidence="2 3" key="1">
    <citation type="submission" date="2019-08" db="EMBL/GenBank/DDBJ databases">
        <title>Sphingorhabdus soil sp. nov., isolated from arctic soil.</title>
        <authorList>
            <person name="Liu Y."/>
        </authorList>
    </citation>
    <scope>NUCLEOTIDE SEQUENCE [LARGE SCALE GENOMIC DNA]</scope>
    <source>
        <strain evidence="2 3">D-2Q-5-6</strain>
    </source>
</reference>
<evidence type="ECO:0000313" key="2">
    <source>
        <dbReference type="EMBL" id="TXC74183.1"/>
    </source>
</evidence>
<keyword evidence="1" id="KW-0812">Transmembrane</keyword>
<feature type="transmembrane region" description="Helical" evidence="1">
    <location>
        <begin position="33"/>
        <end position="52"/>
    </location>
</feature>
<evidence type="ECO:0000313" key="3">
    <source>
        <dbReference type="Proteomes" id="UP000321129"/>
    </source>
</evidence>
<dbReference type="AlphaFoldDB" id="A0A5C6UM12"/>
<proteinExistence type="predicted"/>
<keyword evidence="1" id="KW-1133">Transmembrane helix</keyword>
<accession>A0A5C6UM12</accession>
<name>A0A5C6UM12_9SPHN</name>
<dbReference type="Proteomes" id="UP000321129">
    <property type="component" value="Unassembled WGS sequence"/>
</dbReference>
<organism evidence="2 3">
    <name type="scientific">Flavisphingopyxis soli</name>
    <dbReference type="NCBI Taxonomy" id="2601267"/>
    <lineage>
        <taxon>Bacteria</taxon>
        <taxon>Pseudomonadati</taxon>
        <taxon>Pseudomonadota</taxon>
        <taxon>Alphaproteobacteria</taxon>
        <taxon>Sphingomonadales</taxon>
        <taxon>Sphingopyxidaceae</taxon>
        <taxon>Flavisphingopyxis</taxon>
    </lineage>
</organism>
<sequence length="68" mass="7332">MAGLIPSLIMLSAIALGIGAYVGWRRGMPVKKLGLMVLAALVMLVNLAIWTIPNERGESLVNQQVEQD</sequence>
<keyword evidence="1" id="KW-0472">Membrane</keyword>
<comment type="caution">
    <text evidence="2">The sequence shown here is derived from an EMBL/GenBank/DDBJ whole genome shotgun (WGS) entry which is preliminary data.</text>
</comment>
<dbReference type="EMBL" id="VOPY01000001">
    <property type="protein sequence ID" value="TXC74183.1"/>
    <property type="molecule type" value="Genomic_DNA"/>
</dbReference>
<protein>
    <submittedName>
        <fullName evidence="2">Uncharacterized protein</fullName>
    </submittedName>
</protein>
<evidence type="ECO:0000256" key="1">
    <source>
        <dbReference type="SAM" id="Phobius"/>
    </source>
</evidence>
<dbReference type="OrthoDB" id="7581964at2"/>